<evidence type="ECO:0000313" key="4">
    <source>
        <dbReference type="Proteomes" id="UP001209916"/>
    </source>
</evidence>
<proteinExistence type="predicted"/>
<comment type="caution">
    <text evidence="3">The sequence shown here is derived from an EMBL/GenBank/DDBJ whole genome shotgun (WGS) entry which is preliminary data.</text>
</comment>
<dbReference type="Proteomes" id="UP001209916">
    <property type="component" value="Unassembled WGS sequence"/>
</dbReference>
<protein>
    <recommendedName>
        <fullName evidence="5">Acid-shock protein</fullName>
    </recommendedName>
</protein>
<reference evidence="3 4" key="1">
    <citation type="submission" date="2022-11" db="EMBL/GenBank/DDBJ databases">
        <title>Biodiversity and phylogenetic relationships of bacteria.</title>
        <authorList>
            <person name="Machado R.A.R."/>
            <person name="Bhat A."/>
            <person name="Loulou A."/>
            <person name="Kallel S."/>
        </authorList>
    </citation>
    <scope>NUCLEOTIDE SEQUENCE [LARGE SCALE GENOMIC DNA]</scope>
    <source>
        <strain evidence="3 4">DSM 13975</strain>
    </source>
</reference>
<gene>
    <name evidence="3" type="ORF">OSH09_01140</name>
</gene>
<dbReference type="RefSeq" id="WP_266119877.1">
    <property type="nucleotide sequence ID" value="NZ_JAPKNA010000001.1"/>
</dbReference>
<feature type="signal peptide" evidence="2">
    <location>
        <begin position="1"/>
        <end position="19"/>
    </location>
</feature>
<sequence length="69" mass="6935">MKRSTLIWTVLLGTTGVLAGTTVMAQKPAPVSHAAVHPAATTAPKAKAPVAPKAAGTAIHAPAKQTKRS</sequence>
<evidence type="ECO:0000256" key="2">
    <source>
        <dbReference type="SAM" id="SignalP"/>
    </source>
</evidence>
<keyword evidence="2" id="KW-0732">Signal</keyword>
<accession>A0ABT3VHS5</accession>
<organism evidence="3 4">
    <name type="scientific">Alcaligenes parafaecalis</name>
    <dbReference type="NCBI Taxonomy" id="171260"/>
    <lineage>
        <taxon>Bacteria</taxon>
        <taxon>Pseudomonadati</taxon>
        <taxon>Pseudomonadota</taxon>
        <taxon>Betaproteobacteria</taxon>
        <taxon>Burkholderiales</taxon>
        <taxon>Alcaligenaceae</taxon>
        <taxon>Alcaligenes</taxon>
    </lineage>
</organism>
<keyword evidence="4" id="KW-1185">Reference proteome</keyword>
<dbReference type="EMBL" id="JAPKNA010000001">
    <property type="protein sequence ID" value="MCX5462770.1"/>
    <property type="molecule type" value="Genomic_DNA"/>
</dbReference>
<evidence type="ECO:0000256" key="1">
    <source>
        <dbReference type="SAM" id="MobiDB-lite"/>
    </source>
</evidence>
<feature type="chain" id="PRO_5046586078" description="Acid-shock protein" evidence="2">
    <location>
        <begin position="20"/>
        <end position="69"/>
    </location>
</feature>
<feature type="compositionally biased region" description="Low complexity" evidence="1">
    <location>
        <begin position="35"/>
        <end position="58"/>
    </location>
</feature>
<evidence type="ECO:0000313" key="3">
    <source>
        <dbReference type="EMBL" id="MCX5462770.1"/>
    </source>
</evidence>
<name>A0ABT3VHS5_9BURK</name>
<evidence type="ECO:0008006" key="5">
    <source>
        <dbReference type="Google" id="ProtNLM"/>
    </source>
</evidence>
<feature type="region of interest" description="Disordered" evidence="1">
    <location>
        <begin position="35"/>
        <end position="69"/>
    </location>
</feature>